<proteinExistence type="predicted"/>
<dbReference type="EMBL" id="JAUBOF010000011">
    <property type="protein sequence ID" value="MDM7487734.1"/>
    <property type="molecule type" value="Genomic_DNA"/>
</dbReference>
<dbReference type="Proteomes" id="UP001233164">
    <property type="component" value="Unassembled WGS sequence"/>
</dbReference>
<dbReference type="PROSITE" id="PS51677">
    <property type="entry name" value="NODB"/>
    <property type="match status" value="1"/>
</dbReference>
<evidence type="ECO:0000259" key="3">
    <source>
        <dbReference type="PROSITE" id="PS51677"/>
    </source>
</evidence>
<dbReference type="Pfam" id="PF01522">
    <property type="entry name" value="Polysacc_deac_1"/>
    <property type="match status" value="1"/>
</dbReference>
<dbReference type="RefSeq" id="WP_289377964.1">
    <property type="nucleotide sequence ID" value="NZ_JAUBOF010000011.1"/>
</dbReference>
<evidence type="ECO:0000256" key="1">
    <source>
        <dbReference type="SAM" id="MobiDB-lite"/>
    </source>
</evidence>
<evidence type="ECO:0000313" key="4">
    <source>
        <dbReference type="EMBL" id="MDM7487734.1"/>
    </source>
</evidence>
<organism evidence="4 5">
    <name type="scientific">Rhodococcus indonesiensis</name>
    <dbReference type="NCBI Taxonomy" id="3055869"/>
    <lineage>
        <taxon>Bacteria</taxon>
        <taxon>Bacillati</taxon>
        <taxon>Actinomycetota</taxon>
        <taxon>Actinomycetes</taxon>
        <taxon>Mycobacteriales</taxon>
        <taxon>Nocardiaceae</taxon>
        <taxon>Rhodococcus</taxon>
    </lineage>
</organism>
<dbReference type="SUPFAM" id="SSF88713">
    <property type="entry name" value="Glycoside hydrolase/deacetylase"/>
    <property type="match status" value="1"/>
</dbReference>
<reference evidence="4 5" key="1">
    <citation type="submission" date="2023-06" db="EMBL/GenBank/DDBJ databases">
        <title>Rhodococcus indonesiensis sp. nov a new member of the Rhodococcus ruber lineage isolated from a sediment of neutral hot spring.</title>
        <authorList>
            <person name="Kusuma A.B."/>
            <person name="Fenylestari G."/>
            <person name="Ammar F."/>
            <person name="Nouioui I."/>
            <person name="Goodfellow M."/>
        </authorList>
    </citation>
    <scope>NUCLEOTIDE SEQUENCE [LARGE SCALE GENOMIC DNA]</scope>
    <source>
        <strain evidence="4 5">CSLK01-03</strain>
    </source>
</reference>
<name>A0ABT7RJB0_9NOCA</name>
<dbReference type="PANTHER" id="PTHR10587">
    <property type="entry name" value="GLYCOSYL TRANSFERASE-RELATED"/>
    <property type="match status" value="1"/>
</dbReference>
<comment type="caution">
    <text evidence="4">The sequence shown here is derived from an EMBL/GenBank/DDBJ whole genome shotgun (WGS) entry which is preliminary data.</text>
</comment>
<sequence>MNIRRGALVVAASILVVTACGSGTPDESSESTATSGPTSEAATTPPSEVPAPAPSATFPVPVPGPRTGVPEVLRGVDLERIPTGEKVVALTFDGGASDTAVSRILATLARYDVPATFFVTGEFARTYPDRVRAIAAAGYPVGNHSDTHPAYPDLTDEQIRADLAAAEAAITALTGRPAMPLFRFPFGARTDADIRVVNDAGYVPVRWTVDSLGWKGTSGGLDAGAVTERVVTTAVPGQIVLMHVGANPDDGTTLDADALPAIIDGLRTRSYSFVDLTDVVR</sequence>
<evidence type="ECO:0000256" key="2">
    <source>
        <dbReference type="SAM" id="SignalP"/>
    </source>
</evidence>
<evidence type="ECO:0000313" key="5">
    <source>
        <dbReference type="Proteomes" id="UP001233164"/>
    </source>
</evidence>
<feature type="region of interest" description="Disordered" evidence="1">
    <location>
        <begin position="21"/>
        <end position="66"/>
    </location>
</feature>
<keyword evidence="2" id="KW-0732">Signal</keyword>
<accession>A0ABT7RJB0</accession>
<feature type="compositionally biased region" description="Low complexity" evidence="1">
    <location>
        <begin position="54"/>
        <end position="66"/>
    </location>
</feature>
<dbReference type="InterPro" id="IPR011330">
    <property type="entry name" value="Glyco_hydro/deAcase_b/a-brl"/>
</dbReference>
<feature type="chain" id="PRO_5045801680" evidence="2">
    <location>
        <begin position="23"/>
        <end position="281"/>
    </location>
</feature>
<protein>
    <submittedName>
        <fullName evidence="4">Polysaccharide deacetylase family protein</fullName>
    </submittedName>
</protein>
<dbReference type="CDD" id="cd10917">
    <property type="entry name" value="CE4_NodB_like_6s_7s"/>
    <property type="match status" value="1"/>
</dbReference>
<keyword evidence="5" id="KW-1185">Reference proteome</keyword>
<dbReference type="PROSITE" id="PS51257">
    <property type="entry name" value="PROKAR_LIPOPROTEIN"/>
    <property type="match status" value="1"/>
</dbReference>
<dbReference type="PANTHER" id="PTHR10587:SF128">
    <property type="entry name" value="POLYSACCHARIDE DEACETYLASE PDAB-RELATED"/>
    <property type="match status" value="1"/>
</dbReference>
<dbReference type="Gene3D" id="3.20.20.370">
    <property type="entry name" value="Glycoside hydrolase/deacetylase"/>
    <property type="match status" value="1"/>
</dbReference>
<dbReference type="InterPro" id="IPR050248">
    <property type="entry name" value="Polysacc_deacetylase_ArnD"/>
</dbReference>
<gene>
    <name evidence="4" type="ORF">QT969_05505</name>
</gene>
<feature type="domain" description="NodB homology" evidence="3">
    <location>
        <begin position="86"/>
        <end position="274"/>
    </location>
</feature>
<dbReference type="InterPro" id="IPR002509">
    <property type="entry name" value="NODB_dom"/>
</dbReference>
<feature type="signal peptide" evidence="2">
    <location>
        <begin position="1"/>
        <end position="22"/>
    </location>
</feature>